<dbReference type="GO" id="GO:0009103">
    <property type="term" value="P:lipopolysaccharide biosynthetic process"/>
    <property type="evidence" value="ECO:0007669"/>
    <property type="project" value="TreeGrafter"/>
</dbReference>
<sequence length="383" mass="42239">MTSADRLRRNNEEQLRELSGPELGRPPISRLPVLDGLRLIAALMVVVYHYTYRAPGPWGAHTAAVFSDVAPVTAYGWLGVQLFFIISGFVICMSAWGRSLSGFAVSRVVRLFPAYWFGVLATATIVAALSPGISFPPISHLLVNLTMVQAGLGVPDIDGVYWTLWIELRFYVLMAILAWRGLTYRRVVAFCLIWTGASAAAAATGDLRLIYIVDADHSPFFVAGMALYLIYRFKPTPTLMALLAVSYGLGLWRLAPTLAAVGTLGPYGHSWPEVIAVTTCLFAAMTMVALRWLSWIKGAWLTAAGTLTYPLYLIHQEIGYAIIARLHDDIPRWPLTVSLVLVMLGAAWLVHRFVERPVAALLKRGLAAGLARTHHRITVIRQR</sequence>
<dbReference type="InterPro" id="IPR002656">
    <property type="entry name" value="Acyl_transf_3_dom"/>
</dbReference>
<protein>
    <submittedName>
        <fullName evidence="4">Peptidoglycan/LPS O-acetylase OafA/YrhL</fullName>
    </submittedName>
</protein>
<feature type="transmembrane region" description="Helical" evidence="2">
    <location>
        <begin position="209"/>
        <end position="231"/>
    </location>
</feature>
<dbReference type="RefSeq" id="WP_184953487.1">
    <property type="nucleotide sequence ID" value="NZ_BOMC01000072.1"/>
</dbReference>
<dbReference type="PANTHER" id="PTHR23028:SF53">
    <property type="entry name" value="ACYL_TRANSF_3 DOMAIN-CONTAINING PROTEIN"/>
    <property type="match status" value="1"/>
</dbReference>
<feature type="transmembrane region" description="Helical" evidence="2">
    <location>
        <begin position="114"/>
        <end position="139"/>
    </location>
</feature>
<keyword evidence="2" id="KW-0812">Transmembrane</keyword>
<dbReference type="EMBL" id="JACHMF010000001">
    <property type="protein sequence ID" value="MBB4695088.1"/>
    <property type="molecule type" value="Genomic_DNA"/>
</dbReference>
<dbReference type="PANTHER" id="PTHR23028">
    <property type="entry name" value="ACETYLTRANSFERASE"/>
    <property type="match status" value="1"/>
</dbReference>
<keyword evidence="2" id="KW-0472">Membrane</keyword>
<feature type="transmembrane region" description="Helical" evidence="2">
    <location>
        <begin position="335"/>
        <end position="354"/>
    </location>
</feature>
<feature type="compositionally biased region" description="Basic and acidic residues" evidence="1">
    <location>
        <begin position="1"/>
        <end position="16"/>
    </location>
</feature>
<feature type="transmembrane region" description="Helical" evidence="2">
    <location>
        <begin position="300"/>
        <end position="323"/>
    </location>
</feature>
<feature type="transmembrane region" description="Helical" evidence="2">
    <location>
        <begin position="186"/>
        <end position="203"/>
    </location>
</feature>
<name>A0A7W7CXJ8_9ACTN</name>
<feature type="transmembrane region" description="Helical" evidence="2">
    <location>
        <begin position="159"/>
        <end position="179"/>
    </location>
</feature>
<evidence type="ECO:0000256" key="2">
    <source>
        <dbReference type="SAM" id="Phobius"/>
    </source>
</evidence>
<dbReference type="InterPro" id="IPR050879">
    <property type="entry name" value="Acyltransferase_3"/>
</dbReference>
<evidence type="ECO:0000313" key="4">
    <source>
        <dbReference type="EMBL" id="MBB4695088.1"/>
    </source>
</evidence>
<feature type="transmembrane region" description="Helical" evidence="2">
    <location>
        <begin position="238"/>
        <end position="255"/>
    </location>
</feature>
<keyword evidence="2" id="KW-1133">Transmembrane helix</keyword>
<dbReference type="GO" id="GO:0016747">
    <property type="term" value="F:acyltransferase activity, transferring groups other than amino-acyl groups"/>
    <property type="evidence" value="ECO:0007669"/>
    <property type="project" value="InterPro"/>
</dbReference>
<dbReference type="Proteomes" id="UP000542742">
    <property type="component" value="Unassembled WGS sequence"/>
</dbReference>
<feature type="transmembrane region" description="Helical" evidence="2">
    <location>
        <begin position="72"/>
        <end position="93"/>
    </location>
</feature>
<gene>
    <name evidence="4" type="ORF">BKA14_005236</name>
</gene>
<evidence type="ECO:0000313" key="5">
    <source>
        <dbReference type="Proteomes" id="UP000542742"/>
    </source>
</evidence>
<feature type="transmembrane region" description="Helical" evidence="2">
    <location>
        <begin position="33"/>
        <end position="52"/>
    </location>
</feature>
<dbReference type="GO" id="GO:0016020">
    <property type="term" value="C:membrane"/>
    <property type="evidence" value="ECO:0007669"/>
    <property type="project" value="TreeGrafter"/>
</dbReference>
<evidence type="ECO:0000259" key="3">
    <source>
        <dbReference type="Pfam" id="PF01757"/>
    </source>
</evidence>
<evidence type="ECO:0000256" key="1">
    <source>
        <dbReference type="SAM" id="MobiDB-lite"/>
    </source>
</evidence>
<feature type="region of interest" description="Disordered" evidence="1">
    <location>
        <begin position="1"/>
        <end position="21"/>
    </location>
</feature>
<feature type="transmembrane region" description="Helical" evidence="2">
    <location>
        <begin position="275"/>
        <end position="293"/>
    </location>
</feature>
<comment type="caution">
    <text evidence="4">The sequence shown here is derived from an EMBL/GenBank/DDBJ whole genome shotgun (WGS) entry which is preliminary data.</text>
</comment>
<feature type="domain" description="Acyltransferase 3" evidence="3">
    <location>
        <begin position="34"/>
        <end position="351"/>
    </location>
</feature>
<dbReference type="Pfam" id="PF01757">
    <property type="entry name" value="Acyl_transf_3"/>
    <property type="match status" value="1"/>
</dbReference>
<organism evidence="4 5">
    <name type="scientific">Paractinoplanes abujensis</name>
    <dbReference type="NCBI Taxonomy" id="882441"/>
    <lineage>
        <taxon>Bacteria</taxon>
        <taxon>Bacillati</taxon>
        <taxon>Actinomycetota</taxon>
        <taxon>Actinomycetes</taxon>
        <taxon>Micromonosporales</taxon>
        <taxon>Micromonosporaceae</taxon>
        <taxon>Paractinoplanes</taxon>
    </lineage>
</organism>
<reference evidence="4 5" key="1">
    <citation type="submission" date="2020-08" db="EMBL/GenBank/DDBJ databases">
        <title>Sequencing the genomes of 1000 actinobacteria strains.</title>
        <authorList>
            <person name="Klenk H.-P."/>
        </authorList>
    </citation>
    <scope>NUCLEOTIDE SEQUENCE [LARGE SCALE GENOMIC DNA]</scope>
    <source>
        <strain evidence="4 5">DSM 45518</strain>
    </source>
</reference>
<dbReference type="AlphaFoldDB" id="A0A7W7CXJ8"/>
<accession>A0A7W7CXJ8</accession>
<proteinExistence type="predicted"/>
<keyword evidence="5" id="KW-1185">Reference proteome</keyword>